<dbReference type="RefSeq" id="WP_253888779.1">
    <property type="nucleotide sequence ID" value="NZ_BAAAVB010000003.1"/>
</dbReference>
<dbReference type="EMBL" id="JAMTCO010000010">
    <property type="protein sequence ID" value="MCP2271817.1"/>
    <property type="molecule type" value="Genomic_DNA"/>
</dbReference>
<comment type="caution">
    <text evidence="2">The sequence shown here is derived from an EMBL/GenBank/DDBJ whole genome shotgun (WGS) entry which is preliminary data.</text>
</comment>
<dbReference type="Proteomes" id="UP001205185">
    <property type="component" value="Unassembled WGS sequence"/>
</dbReference>
<feature type="domain" description="DUF397" evidence="1">
    <location>
        <begin position="5"/>
        <end position="56"/>
    </location>
</feature>
<dbReference type="InterPro" id="IPR007278">
    <property type="entry name" value="DUF397"/>
</dbReference>
<accession>A0ABT1IGQ5</accession>
<sequence>MNSNAWRKSSRSAPDNACVELRVQVEVAGVRDSKNPAAGSLGFGRPAFDAFLTTVKAR</sequence>
<evidence type="ECO:0000313" key="2">
    <source>
        <dbReference type="EMBL" id="MCP2271817.1"/>
    </source>
</evidence>
<reference evidence="2 3" key="1">
    <citation type="submission" date="2022-06" db="EMBL/GenBank/DDBJ databases">
        <title>Genomic Encyclopedia of Archaeal and Bacterial Type Strains, Phase II (KMG-II): from individual species to whole genera.</title>
        <authorList>
            <person name="Goeker M."/>
        </authorList>
    </citation>
    <scope>NUCLEOTIDE SEQUENCE [LARGE SCALE GENOMIC DNA]</scope>
    <source>
        <strain evidence="2 3">DSM 44255</strain>
    </source>
</reference>
<dbReference type="Pfam" id="PF04149">
    <property type="entry name" value="DUF397"/>
    <property type="match status" value="1"/>
</dbReference>
<organism evidence="2 3">
    <name type="scientific">Actinokineospora diospyrosa</name>
    <dbReference type="NCBI Taxonomy" id="103728"/>
    <lineage>
        <taxon>Bacteria</taxon>
        <taxon>Bacillati</taxon>
        <taxon>Actinomycetota</taxon>
        <taxon>Actinomycetes</taxon>
        <taxon>Pseudonocardiales</taxon>
        <taxon>Pseudonocardiaceae</taxon>
        <taxon>Actinokineospora</taxon>
    </lineage>
</organism>
<evidence type="ECO:0000259" key="1">
    <source>
        <dbReference type="Pfam" id="PF04149"/>
    </source>
</evidence>
<evidence type="ECO:0000313" key="3">
    <source>
        <dbReference type="Proteomes" id="UP001205185"/>
    </source>
</evidence>
<protein>
    <recommendedName>
        <fullName evidence="1">DUF397 domain-containing protein</fullName>
    </recommendedName>
</protein>
<keyword evidence="3" id="KW-1185">Reference proteome</keyword>
<proteinExistence type="predicted"/>
<name>A0ABT1IGQ5_9PSEU</name>
<gene>
    <name evidence="2" type="ORF">LV75_004331</name>
</gene>